<dbReference type="RefSeq" id="WP_257746166.1">
    <property type="nucleotide sequence ID" value="NZ_CP102487.1"/>
</dbReference>
<sequence length="240" mass="25986">MQGVLRLSQKPALIKLRTTVKGLPSGAQVDVTDLMLQPGAAVSGWLAHTTELPWSAGVVPPEGSDEVNDRIDALQSQINQQQTYLNKIMAPAQVWRGDASGNNAFISTLWDPDYGWISWIDVAALPGTGDIGFWFPFDATTQTTSRPFGWKMHVLLQDVAGVGSIRPRVDYMSGSTVAGSNAELSLTAWPDWSYNVEHDFILPANHAARPAFVIVGKTSTAAGRIGLTRPKLGTKSERSE</sequence>
<accession>A0AA94XYB5</accession>
<dbReference type="Proteomes" id="UP001060018">
    <property type="component" value="Chromosome"/>
</dbReference>
<protein>
    <submittedName>
        <fullName evidence="1">Uncharacterized protein</fullName>
    </submittedName>
</protein>
<gene>
    <name evidence="1" type="ORF">NUH22_06095</name>
</gene>
<name>A0AA94XYB5_9MICC</name>
<reference evidence="1" key="1">
    <citation type="journal article" date="2022" name="Pest Manag. Sci.">
        <title>Glutamicibacter halophytocola-mediated host fitness of potato tuber moth on Solanaceae crops.</title>
        <authorList>
            <person name="Wang W."/>
            <person name="Xiao G."/>
            <person name="Du G."/>
            <person name="Chang L."/>
            <person name="Yang Y."/>
            <person name="Ye J."/>
            <person name="Chen B."/>
        </authorList>
    </citation>
    <scope>NUCLEOTIDE SEQUENCE</scope>
    <source>
        <strain evidence="1">S2</strain>
    </source>
</reference>
<evidence type="ECO:0000313" key="1">
    <source>
        <dbReference type="EMBL" id="UUX60181.1"/>
    </source>
</evidence>
<organism evidence="1 2">
    <name type="scientific">Glutamicibacter halophytocola</name>
    <dbReference type="NCBI Taxonomy" id="1933880"/>
    <lineage>
        <taxon>Bacteria</taxon>
        <taxon>Bacillati</taxon>
        <taxon>Actinomycetota</taxon>
        <taxon>Actinomycetes</taxon>
        <taxon>Micrococcales</taxon>
        <taxon>Micrococcaceae</taxon>
        <taxon>Glutamicibacter</taxon>
    </lineage>
</organism>
<dbReference type="EMBL" id="CP102487">
    <property type="protein sequence ID" value="UUX60181.1"/>
    <property type="molecule type" value="Genomic_DNA"/>
</dbReference>
<proteinExistence type="predicted"/>
<dbReference type="AlphaFoldDB" id="A0AA94XYB5"/>
<evidence type="ECO:0000313" key="2">
    <source>
        <dbReference type="Proteomes" id="UP001060018"/>
    </source>
</evidence>